<evidence type="ECO:0000256" key="2">
    <source>
        <dbReference type="ARBA" id="ARBA00023027"/>
    </source>
</evidence>
<dbReference type="EMBL" id="JBHUMX010000020">
    <property type="protein sequence ID" value="MFD2628859.1"/>
    <property type="molecule type" value="Genomic_DNA"/>
</dbReference>
<evidence type="ECO:0000259" key="3">
    <source>
        <dbReference type="Pfam" id="PF02826"/>
    </source>
</evidence>
<protein>
    <submittedName>
        <fullName evidence="4">D-2-hydroxyacid dehydrogenase</fullName>
    </submittedName>
</protein>
<dbReference type="CDD" id="cd05300">
    <property type="entry name" value="2-Hacid_dh_1"/>
    <property type="match status" value="1"/>
</dbReference>
<dbReference type="InterPro" id="IPR006140">
    <property type="entry name" value="D-isomer_DH_NAD-bd"/>
</dbReference>
<reference evidence="5" key="1">
    <citation type="journal article" date="2019" name="Int. J. Syst. Evol. Microbiol.">
        <title>The Global Catalogue of Microorganisms (GCM) 10K type strain sequencing project: providing services to taxonomists for standard genome sequencing and annotation.</title>
        <authorList>
            <consortium name="The Broad Institute Genomics Platform"/>
            <consortium name="The Broad Institute Genome Sequencing Center for Infectious Disease"/>
            <person name="Wu L."/>
            <person name="Ma J."/>
        </authorList>
    </citation>
    <scope>NUCLEOTIDE SEQUENCE [LARGE SCALE GENOMIC DNA]</scope>
    <source>
        <strain evidence="5">TISTR 1858</strain>
    </source>
</reference>
<dbReference type="Gene3D" id="3.40.50.720">
    <property type="entry name" value="NAD(P)-binding Rossmann-like Domain"/>
    <property type="match status" value="2"/>
</dbReference>
<organism evidence="4 5">
    <name type="scientific">Oceanobacillus kapialis</name>
    <dbReference type="NCBI Taxonomy" id="481353"/>
    <lineage>
        <taxon>Bacteria</taxon>
        <taxon>Bacillati</taxon>
        <taxon>Bacillota</taxon>
        <taxon>Bacilli</taxon>
        <taxon>Bacillales</taxon>
        <taxon>Bacillaceae</taxon>
        <taxon>Oceanobacillus</taxon>
    </lineage>
</organism>
<accession>A0ABW5PZP4</accession>
<gene>
    <name evidence="4" type="ORF">ACFSUN_08670</name>
</gene>
<feature type="domain" description="D-isomer specific 2-hydroxyacid dehydrogenase NAD-binding" evidence="3">
    <location>
        <begin position="103"/>
        <end position="277"/>
    </location>
</feature>
<name>A0ABW5PZP4_9BACI</name>
<keyword evidence="5" id="KW-1185">Reference proteome</keyword>
<dbReference type="SUPFAM" id="SSF52283">
    <property type="entry name" value="Formate/glycerate dehydrogenase catalytic domain-like"/>
    <property type="match status" value="1"/>
</dbReference>
<evidence type="ECO:0000313" key="5">
    <source>
        <dbReference type="Proteomes" id="UP001597451"/>
    </source>
</evidence>
<keyword evidence="2" id="KW-0520">NAD</keyword>
<evidence type="ECO:0000313" key="4">
    <source>
        <dbReference type="EMBL" id="MFD2628859.1"/>
    </source>
</evidence>
<proteinExistence type="predicted"/>
<dbReference type="PANTHER" id="PTHR43333:SF1">
    <property type="entry name" value="D-ISOMER SPECIFIC 2-HYDROXYACID DEHYDROGENASE NAD-BINDING DOMAIN-CONTAINING PROTEIN"/>
    <property type="match status" value="1"/>
</dbReference>
<dbReference type="SUPFAM" id="SSF51735">
    <property type="entry name" value="NAD(P)-binding Rossmann-fold domains"/>
    <property type="match status" value="1"/>
</dbReference>
<dbReference type="PANTHER" id="PTHR43333">
    <property type="entry name" value="2-HACID_DH_C DOMAIN-CONTAINING PROTEIN"/>
    <property type="match status" value="1"/>
</dbReference>
<sequence length="315" mass="35508">MILFSADITSNLQKQLMEANPDQEFIFYKNMEAARTKLPEAEVLVTYGEDLTDELIKEAVSLKWIMVISAGLEKMPLQAIRERGILVTNARGIHSIPMAEYAISMILQVYRKNRQLVEYEKANEWAHHLSMDELHGKTMVILGAGAIGQEVARLAKAFHVKTIGVSRSGTPVASFDEVYSINALNSLLPQADIFISILPSTDKTRGMLRYDNLAALPEHAIFMNLGRGDVIATNDILRAVNEEQIAHAVLDVFEEEPLPAGHSLWDHEFITVTPHISSRSKHYEARALEIFQKNLMIYGKEKQDYVNKIDLTRGY</sequence>
<dbReference type="InterPro" id="IPR036291">
    <property type="entry name" value="NAD(P)-bd_dom_sf"/>
</dbReference>
<comment type="caution">
    <text evidence="4">The sequence shown here is derived from an EMBL/GenBank/DDBJ whole genome shotgun (WGS) entry which is preliminary data.</text>
</comment>
<evidence type="ECO:0000256" key="1">
    <source>
        <dbReference type="ARBA" id="ARBA00023002"/>
    </source>
</evidence>
<dbReference type="RefSeq" id="WP_379561611.1">
    <property type="nucleotide sequence ID" value="NZ_CP085256.1"/>
</dbReference>
<keyword evidence="1" id="KW-0560">Oxidoreductase</keyword>
<dbReference type="Proteomes" id="UP001597451">
    <property type="component" value="Unassembled WGS sequence"/>
</dbReference>
<dbReference type="Pfam" id="PF02826">
    <property type="entry name" value="2-Hacid_dh_C"/>
    <property type="match status" value="1"/>
</dbReference>